<dbReference type="Gene3D" id="2.60.40.10">
    <property type="entry name" value="Immunoglobulins"/>
    <property type="match status" value="1"/>
</dbReference>
<dbReference type="PANTHER" id="PTHR30620">
    <property type="entry name" value="PERIPLASMIC BETA-GLUCOSIDASE-RELATED"/>
    <property type="match status" value="1"/>
</dbReference>
<gene>
    <name evidence="4" type="ORF">SH1V18_39660</name>
</gene>
<dbReference type="GO" id="GO:0009251">
    <property type="term" value="P:glucan catabolic process"/>
    <property type="evidence" value="ECO:0007669"/>
    <property type="project" value="TreeGrafter"/>
</dbReference>
<evidence type="ECO:0000313" key="4">
    <source>
        <dbReference type="EMBL" id="GKX31486.1"/>
    </source>
</evidence>
<dbReference type="InterPro" id="IPR013783">
    <property type="entry name" value="Ig-like_fold"/>
</dbReference>
<organism evidence="4 5">
    <name type="scientific">Vallitalea longa</name>
    <dbReference type="NCBI Taxonomy" id="2936439"/>
    <lineage>
        <taxon>Bacteria</taxon>
        <taxon>Bacillati</taxon>
        <taxon>Bacillota</taxon>
        <taxon>Clostridia</taxon>
        <taxon>Lachnospirales</taxon>
        <taxon>Vallitaleaceae</taxon>
        <taxon>Vallitalea</taxon>
    </lineage>
</organism>
<keyword evidence="5" id="KW-1185">Reference proteome</keyword>
<dbReference type="EMBL" id="BRLB01000017">
    <property type="protein sequence ID" value="GKX31486.1"/>
    <property type="molecule type" value="Genomic_DNA"/>
</dbReference>
<evidence type="ECO:0000256" key="2">
    <source>
        <dbReference type="ARBA" id="ARBA00022801"/>
    </source>
</evidence>
<dbReference type="PANTHER" id="PTHR30620:SF123">
    <property type="entry name" value="BETA-XYLOSIDASE"/>
    <property type="match status" value="1"/>
</dbReference>
<dbReference type="InterPro" id="IPR036881">
    <property type="entry name" value="Glyco_hydro_3_C_sf"/>
</dbReference>
<dbReference type="GO" id="GO:0008422">
    <property type="term" value="F:beta-glucosidase activity"/>
    <property type="evidence" value="ECO:0007669"/>
    <property type="project" value="UniProtKB-ARBA"/>
</dbReference>
<feature type="domain" description="Fibronectin type III-like" evidence="3">
    <location>
        <begin position="685"/>
        <end position="754"/>
    </location>
</feature>
<dbReference type="SUPFAM" id="SSF51445">
    <property type="entry name" value="(Trans)glycosidases"/>
    <property type="match status" value="1"/>
</dbReference>
<dbReference type="Proteomes" id="UP001144256">
    <property type="component" value="Unassembled WGS sequence"/>
</dbReference>
<dbReference type="InterPro" id="IPR002772">
    <property type="entry name" value="Glyco_hydro_3_C"/>
</dbReference>
<dbReference type="Gene3D" id="3.40.50.1700">
    <property type="entry name" value="Glycoside hydrolase family 3 C-terminal domain"/>
    <property type="match status" value="1"/>
</dbReference>
<dbReference type="Gene3D" id="3.20.20.300">
    <property type="entry name" value="Glycoside hydrolase, family 3, N-terminal domain"/>
    <property type="match status" value="1"/>
</dbReference>
<dbReference type="Pfam" id="PF14310">
    <property type="entry name" value="Fn3-like"/>
    <property type="match status" value="1"/>
</dbReference>
<dbReference type="SMART" id="SM01217">
    <property type="entry name" value="Fn3_like"/>
    <property type="match status" value="1"/>
</dbReference>
<dbReference type="Pfam" id="PF00933">
    <property type="entry name" value="Glyco_hydro_3"/>
    <property type="match status" value="1"/>
</dbReference>
<sequence length="765" mass="85003">MLKTSEFIVYENGGMIMDYMNRELPVEKRIVDLLSRMTLEEKAAQLDMMRGVEFATKPSTIHNCSVDNDTEFNFDRIRKEFGDRGIGFVHDTYSIPAVMNKLQRYFIEETRLGIPCIFTAEALHGVSGTRGTVFPVPLNLGATFDVDLVKKVGEAIGRETRALGMHEILAPNLDIAREPRWGRVEETFGEDTYLSSRMGVAMITGEQKGDVSRDDAVVSEPKHYCVHGIPEGGTNCSPARVGHREVHSVYLPVFEAGIKEGGAYNVMASYNSIDGDVMMCSKYYLNDILKEQLEIKGYSRSDWAGIGEIKNRHHLVKDDKDAIKMAIANGLDVQGCDYPNEFFETTLVELVNEGKLDIERINDAVKRVLRVKFDLGLFENPYTNEERYKEIIRCDEHRDISLNVARESITLLKNDGVLPIGKECKSIALIGPSSASQKIGGYSSLPTGYKVLSVYDELKKAVGEDVIVRQCDGCAITKGKKTQRIVDGQPHLYSEGEDEIIDTVEEAIEIASKCDFIIMVGGDNTITSGEGRDRCELTLHGRQRELIQKLSELGKPLVLILENGKPVDLSIEKDICNAIMVTWFGGELGAQAIVEAVLGKINPAGRLPISFPQSTSRIPCYYSMLPGGATVFLEGDKSALYPFGFGLSYTTFNYSDMTVSNIDKKECTATISVKVKNTGNMKGDEVVQLYIDDVESTVVTPPMLLKGFKRISLDVGESKKVSFKLNYDSFKLMNLKYEWVVESGDFRILIGSASNDILCETTITL</sequence>
<dbReference type="AlphaFoldDB" id="A0A9W6DFQ5"/>
<protein>
    <submittedName>
        <fullName evidence="4">Beta-glucosidase</fullName>
    </submittedName>
</protein>
<accession>A0A9W6DFQ5</accession>
<dbReference type="InterPro" id="IPR036962">
    <property type="entry name" value="Glyco_hydro_3_N_sf"/>
</dbReference>
<comment type="caution">
    <text evidence="4">The sequence shown here is derived from an EMBL/GenBank/DDBJ whole genome shotgun (WGS) entry which is preliminary data.</text>
</comment>
<dbReference type="InterPro" id="IPR051915">
    <property type="entry name" value="Cellulose_Degrad_GH3"/>
</dbReference>
<name>A0A9W6DFQ5_9FIRM</name>
<keyword evidence="2" id="KW-0378">Hydrolase</keyword>
<dbReference type="PRINTS" id="PR00133">
    <property type="entry name" value="GLHYDRLASE3"/>
</dbReference>
<evidence type="ECO:0000256" key="1">
    <source>
        <dbReference type="ARBA" id="ARBA00005336"/>
    </source>
</evidence>
<dbReference type="InterPro" id="IPR026891">
    <property type="entry name" value="Fn3-like"/>
</dbReference>
<dbReference type="InterPro" id="IPR001764">
    <property type="entry name" value="Glyco_hydro_3_N"/>
</dbReference>
<dbReference type="FunFam" id="2.60.40.10:FF:000495">
    <property type="entry name" value="Periplasmic beta-glucosidase"/>
    <property type="match status" value="1"/>
</dbReference>
<evidence type="ECO:0000313" key="5">
    <source>
        <dbReference type="Proteomes" id="UP001144256"/>
    </source>
</evidence>
<reference evidence="4" key="1">
    <citation type="submission" date="2022-06" db="EMBL/GenBank/DDBJ databases">
        <title>Vallitalea longa sp. nov., an anaerobic bacterium isolated from marine sediment.</title>
        <authorList>
            <person name="Hirano S."/>
            <person name="Terahara T."/>
            <person name="Mori K."/>
            <person name="Hamada M."/>
            <person name="Matsumoto R."/>
            <person name="Kobayashi T."/>
        </authorList>
    </citation>
    <scope>NUCLEOTIDE SEQUENCE</scope>
    <source>
        <strain evidence="4">SH18-1</strain>
    </source>
</reference>
<proteinExistence type="inferred from homology"/>
<dbReference type="Pfam" id="PF01915">
    <property type="entry name" value="Glyco_hydro_3_C"/>
    <property type="match status" value="1"/>
</dbReference>
<comment type="similarity">
    <text evidence="1">Belongs to the glycosyl hydrolase 3 family.</text>
</comment>
<dbReference type="InterPro" id="IPR017853">
    <property type="entry name" value="GH"/>
</dbReference>
<evidence type="ECO:0000259" key="3">
    <source>
        <dbReference type="SMART" id="SM01217"/>
    </source>
</evidence>
<dbReference type="SUPFAM" id="SSF52279">
    <property type="entry name" value="Beta-D-glucan exohydrolase, C-terminal domain"/>
    <property type="match status" value="1"/>
</dbReference>